<comment type="caution">
    <text evidence="2">The sequence shown here is derived from an EMBL/GenBank/DDBJ whole genome shotgun (WGS) entry which is preliminary data.</text>
</comment>
<proteinExistence type="predicted"/>
<dbReference type="InterPro" id="IPR011104">
    <property type="entry name" value="Hpr_kin/Pase_C"/>
</dbReference>
<dbReference type="RefSeq" id="WP_284392567.1">
    <property type="nucleotide sequence ID" value="NZ_BSNG01000001.1"/>
</dbReference>
<sequence length="156" mass="16329">MTQNHNLHGTAIQLGTTGLLLRGPSGAGKSLLALALLDRWAARGLSAALVADDRVDLAPGPSGLLMSVPAPIAGLIELRGRGIINRPHVSPAPLHLLIDLVPELVRMPESPAFSTEILGVSLPRAPVPEARLVGLEHQMLLVSEAIAALDRPEGRP</sequence>
<feature type="domain" description="HPr kinase/phosphorylase C-terminal" evidence="1">
    <location>
        <begin position="2"/>
        <end position="85"/>
    </location>
</feature>
<accession>A0ABQ5UGT7</accession>
<evidence type="ECO:0000313" key="2">
    <source>
        <dbReference type="EMBL" id="GLQ11272.1"/>
    </source>
</evidence>
<name>A0ABQ5UGT7_9HYPH</name>
<dbReference type="SUPFAM" id="SSF53795">
    <property type="entry name" value="PEP carboxykinase-like"/>
    <property type="match status" value="1"/>
</dbReference>
<dbReference type="Pfam" id="PF07475">
    <property type="entry name" value="Hpr_kinase_C"/>
    <property type="match status" value="1"/>
</dbReference>
<reference evidence="2" key="1">
    <citation type="journal article" date="2014" name="Int. J. Syst. Evol. Microbiol.">
        <title>Complete genome of a new Firmicutes species belonging to the dominant human colonic microbiota ('Ruminococcus bicirculans') reveals two chromosomes and a selective capacity to utilize plant glucans.</title>
        <authorList>
            <consortium name="NISC Comparative Sequencing Program"/>
            <person name="Wegmann U."/>
            <person name="Louis P."/>
            <person name="Goesmann A."/>
            <person name="Henrissat B."/>
            <person name="Duncan S.H."/>
            <person name="Flint H.J."/>
        </authorList>
    </citation>
    <scope>NUCLEOTIDE SEQUENCE</scope>
    <source>
        <strain evidence="2">NBRC 103855</strain>
    </source>
</reference>
<dbReference type="InterPro" id="IPR027417">
    <property type="entry name" value="P-loop_NTPase"/>
</dbReference>
<dbReference type="Proteomes" id="UP001161406">
    <property type="component" value="Unassembled WGS sequence"/>
</dbReference>
<protein>
    <submittedName>
        <fullName evidence="2">HPr kinase</fullName>
    </submittedName>
</protein>
<organism evidence="2 3">
    <name type="scientific">Devosia yakushimensis</name>
    <dbReference type="NCBI Taxonomy" id="470028"/>
    <lineage>
        <taxon>Bacteria</taxon>
        <taxon>Pseudomonadati</taxon>
        <taxon>Pseudomonadota</taxon>
        <taxon>Alphaproteobacteria</taxon>
        <taxon>Hyphomicrobiales</taxon>
        <taxon>Devosiaceae</taxon>
        <taxon>Devosia</taxon>
    </lineage>
</organism>
<reference evidence="2" key="2">
    <citation type="submission" date="2023-01" db="EMBL/GenBank/DDBJ databases">
        <title>Draft genome sequence of Devosia yakushimensis strain NBRC 103855.</title>
        <authorList>
            <person name="Sun Q."/>
            <person name="Mori K."/>
        </authorList>
    </citation>
    <scope>NUCLEOTIDE SEQUENCE</scope>
    <source>
        <strain evidence="2">NBRC 103855</strain>
    </source>
</reference>
<keyword evidence="2" id="KW-0808">Transferase</keyword>
<evidence type="ECO:0000259" key="1">
    <source>
        <dbReference type="Pfam" id="PF07475"/>
    </source>
</evidence>
<dbReference type="Gene3D" id="3.40.50.300">
    <property type="entry name" value="P-loop containing nucleotide triphosphate hydrolases"/>
    <property type="match status" value="1"/>
</dbReference>
<dbReference type="GO" id="GO:0016301">
    <property type="term" value="F:kinase activity"/>
    <property type="evidence" value="ECO:0007669"/>
    <property type="project" value="UniProtKB-KW"/>
</dbReference>
<evidence type="ECO:0000313" key="3">
    <source>
        <dbReference type="Proteomes" id="UP001161406"/>
    </source>
</evidence>
<keyword evidence="3" id="KW-1185">Reference proteome</keyword>
<gene>
    <name evidence="2" type="ORF">GCM10007913_32040</name>
</gene>
<dbReference type="EMBL" id="BSNG01000001">
    <property type="protein sequence ID" value="GLQ11272.1"/>
    <property type="molecule type" value="Genomic_DNA"/>
</dbReference>
<keyword evidence="2" id="KW-0418">Kinase</keyword>
<dbReference type="CDD" id="cd01918">
    <property type="entry name" value="HprK_C"/>
    <property type="match status" value="1"/>
</dbReference>